<feature type="compositionally biased region" description="Polar residues" evidence="1">
    <location>
        <begin position="38"/>
        <end position="50"/>
    </location>
</feature>
<evidence type="ECO:0000313" key="2">
    <source>
        <dbReference type="EMBL" id="TFL00898.1"/>
    </source>
</evidence>
<name>A0A5C3QHZ7_9AGAR</name>
<feature type="region of interest" description="Disordered" evidence="1">
    <location>
        <begin position="114"/>
        <end position="136"/>
    </location>
</feature>
<dbReference type="EMBL" id="ML178827">
    <property type="protein sequence ID" value="TFL00898.1"/>
    <property type="molecule type" value="Genomic_DNA"/>
</dbReference>
<reference evidence="2 3" key="1">
    <citation type="journal article" date="2019" name="Nat. Ecol. Evol.">
        <title>Megaphylogeny resolves global patterns of mushroom evolution.</title>
        <authorList>
            <person name="Varga T."/>
            <person name="Krizsan K."/>
            <person name="Foldi C."/>
            <person name="Dima B."/>
            <person name="Sanchez-Garcia M."/>
            <person name="Sanchez-Ramirez S."/>
            <person name="Szollosi G.J."/>
            <person name="Szarkandi J.G."/>
            <person name="Papp V."/>
            <person name="Albert L."/>
            <person name="Andreopoulos W."/>
            <person name="Angelini C."/>
            <person name="Antonin V."/>
            <person name="Barry K.W."/>
            <person name="Bougher N.L."/>
            <person name="Buchanan P."/>
            <person name="Buyck B."/>
            <person name="Bense V."/>
            <person name="Catcheside P."/>
            <person name="Chovatia M."/>
            <person name="Cooper J."/>
            <person name="Damon W."/>
            <person name="Desjardin D."/>
            <person name="Finy P."/>
            <person name="Geml J."/>
            <person name="Haridas S."/>
            <person name="Hughes K."/>
            <person name="Justo A."/>
            <person name="Karasinski D."/>
            <person name="Kautmanova I."/>
            <person name="Kiss B."/>
            <person name="Kocsube S."/>
            <person name="Kotiranta H."/>
            <person name="LaButti K.M."/>
            <person name="Lechner B.E."/>
            <person name="Liimatainen K."/>
            <person name="Lipzen A."/>
            <person name="Lukacs Z."/>
            <person name="Mihaltcheva S."/>
            <person name="Morgado L.N."/>
            <person name="Niskanen T."/>
            <person name="Noordeloos M.E."/>
            <person name="Ohm R.A."/>
            <person name="Ortiz-Santana B."/>
            <person name="Ovrebo C."/>
            <person name="Racz N."/>
            <person name="Riley R."/>
            <person name="Savchenko A."/>
            <person name="Shiryaev A."/>
            <person name="Soop K."/>
            <person name="Spirin V."/>
            <person name="Szebenyi C."/>
            <person name="Tomsovsky M."/>
            <person name="Tulloss R.E."/>
            <person name="Uehling J."/>
            <person name="Grigoriev I.V."/>
            <person name="Vagvolgyi C."/>
            <person name="Papp T."/>
            <person name="Martin F.M."/>
            <person name="Miettinen O."/>
            <person name="Hibbett D.S."/>
            <person name="Nagy L.G."/>
        </authorList>
    </citation>
    <scope>NUCLEOTIDE SEQUENCE [LARGE SCALE GENOMIC DNA]</scope>
    <source>
        <strain evidence="2 3">CBS 309.79</strain>
    </source>
</reference>
<evidence type="ECO:0000256" key="1">
    <source>
        <dbReference type="SAM" id="MobiDB-lite"/>
    </source>
</evidence>
<proteinExistence type="predicted"/>
<feature type="region of interest" description="Disordered" evidence="1">
    <location>
        <begin position="15"/>
        <end position="65"/>
    </location>
</feature>
<evidence type="ECO:0000313" key="3">
    <source>
        <dbReference type="Proteomes" id="UP000305067"/>
    </source>
</evidence>
<protein>
    <submittedName>
        <fullName evidence="2">Uncharacterized protein</fullName>
    </submittedName>
</protein>
<accession>A0A5C3QHZ7</accession>
<feature type="compositionally biased region" description="Basic and acidic residues" evidence="1">
    <location>
        <begin position="125"/>
        <end position="136"/>
    </location>
</feature>
<organism evidence="2 3">
    <name type="scientific">Pterulicium gracile</name>
    <dbReference type="NCBI Taxonomy" id="1884261"/>
    <lineage>
        <taxon>Eukaryota</taxon>
        <taxon>Fungi</taxon>
        <taxon>Dikarya</taxon>
        <taxon>Basidiomycota</taxon>
        <taxon>Agaricomycotina</taxon>
        <taxon>Agaricomycetes</taxon>
        <taxon>Agaricomycetidae</taxon>
        <taxon>Agaricales</taxon>
        <taxon>Pleurotineae</taxon>
        <taxon>Pterulaceae</taxon>
        <taxon>Pterulicium</taxon>
    </lineage>
</organism>
<keyword evidence="3" id="KW-1185">Reference proteome</keyword>
<sequence length="136" mass="14968">MTSHKELGDWVLEDAHSAGLGEQQSLASEDDDIRVGRSTPNPVVSPNLNAPRSPKEEAGIEQDLESAGTGMGVALARLMQCLIEDWQLIEEEPIPAGGSKRVFALMKQKTSKQKAHAAAMFSNPTRDRYDYEQKYP</sequence>
<dbReference type="Proteomes" id="UP000305067">
    <property type="component" value="Unassembled WGS sequence"/>
</dbReference>
<dbReference type="AlphaFoldDB" id="A0A5C3QHZ7"/>
<gene>
    <name evidence="2" type="ORF">BDV98DRAFT_99040</name>
</gene>